<evidence type="ECO:0000313" key="18">
    <source>
        <dbReference type="Proteomes" id="UP000190648"/>
    </source>
</evidence>
<dbReference type="PANTHER" id="PTHR19325">
    <property type="entry name" value="COMPLEMENT COMPONENT-RELATED SUSHI DOMAIN-CONTAINING"/>
    <property type="match status" value="1"/>
</dbReference>
<dbReference type="Pfam" id="PF00084">
    <property type="entry name" value="Sushi"/>
    <property type="match status" value="4"/>
</dbReference>
<comment type="similarity">
    <text evidence="2">Belongs to the receptors of complement activation (RCA) family.</text>
</comment>
<organism evidence="17 18">
    <name type="scientific">Patagioenas fasciata monilis</name>
    <dbReference type="NCBI Taxonomy" id="372326"/>
    <lineage>
        <taxon>Eukaryota</taxon>
        <taxon>Metazoa</taxon>
        <taxon>Chordata</taxon>
        <taxon>Craniata</taxon>
        <taxon>Vertebrata</taxon>
        <taxon>Euteleostomi</taxon>
        <taxon>Archelosauria</taxon>
        <taxon>Archosauria</taxon>
        <taxon>Dinosauria</taxon>
        <taxon>Saurischia</taxon>
        <taxon>Theropoda</taxon>
        <taxon>Coelurosauria</taxon>
        <taxon>Aves</taxon>
        <taxon>Neognathae</taxon>
        <taxon>Neoaves</taxon>
        <taxon>Columbimorphae</taxon>
        <taxon>Columbiformes</taxon>
        <taxon>Columbidae</taxon>
        <taxon>Patagioenas</taxon>
    </lineage>
</organism>
<evidence type="ECO:0000256" key="7">
    <source>
        <dbReference type="ARBA" id="ARBA00022875"/>
    </source>
</evidence>
<dbReference type="CDD" id="cd00033">
    <property type="entry name" value="CCP"/>
    <property type="match status" value="4"/>
</dbReference>
<keyword evidence="18" id="KW-1185">Reference proteome</keyword>
<comment type="caution">
    <text evidence="12">Lacks conserved residue(s) required for the propagation of feature annotation.</text>
</comment>
<evidence type="ECO:0000256" key="11">
    <source>
        <dbReference type="ARBA" id="ARBA00045541"/>
    </source>
</evidence>
<evidence type="ECO:0000256" key="4">
    <source>
        <dbReference type="ARBA" id="ARBA00022659"/>
    </source>
</evidence>
<protein>
    <submittedName>
        <fullName evidence="17">Complement decay-accelerating factor</fullName>
    </submittedName>
</protein>
<feature type="domain" description="Sushi" evidence="16">
    <location>
        <begin position="25"/>
        <end position="88"/>
    </location>
</feature>
<reference evidence="17 18" key="1">
    <citation type="submission" date="2016-02" db="EMBL/GenBank/DDBJ databases">
        <title>Band-tailed pigeon sequencing and assembly.</title>
        <authorList>
            <person name="Soares A.E."/>
            <person name="Novak B.J."/>
            <person name="Rice E.S."/>
            <person name="O'Connell B."/>
            <person name="Chang D."/>
            <person name="Weber S."/>
            <person name="Shapiro B."/>
        </authorList>
    </citation>
    <scope>NUCLEOTIDE SEQUENCE [LARGE SCALE GENOMIC DNA]</scope>
    <source>
        <strain evidence="17">BTP2013</strain>
        <tissue evidence="17">Blood</tissue>
    </source>
</reference>
<keyword evidence="4 12" id="KW-0768">Sushi</keyword>
<feature type="compositionally biased region" description="Low complexity" evidence="13">
    <location>
        <begin position="426"/>
        <end position="438"/>
    </location>
</feature>
<dbReference type="InterPro" id="IPR000436">
    <property type="entry name" value="Sushi_SCR_CCP_dom"/>
</dbReference>
<evidence type="ECO:0000256" key="1">
    <source>
        <dbReference type="ARBA" id="ARBA00004370"/>
    </source>
</evidence>
<evidence type="ECO:0000256" key="10">
    <source>
        <dbReference type="ARBA" id="ARBA00023180"/>
    </source>
</evidence>
<evidence type="ECO:0000256" key="9">
    <source>
        <dbReference type="ARBA" id="ARBA00023157"/>
    </source>
</evidence>
<evidence type="ECO:0000256" key="2">
    <source>
        <dbReference type="ARBA" id="ARBA00010908"/>
    </source>
</evidence>
<evidence type="ECO:0000256" key="8">
    <source>
        <dbReference type="ARBA" id="ARBA00023136"/>
    </source>
</evidence>
<dbReference type="SMART" id="SM00032">
    <property type="entry name" value="CCP"/>
    <property type="match status" value="4"/>
</dbReference>
<dbReference type="GO" id="GO:0016020">
    <property type="term" value="C:membrane"/>
    <property type="evidence" value="ECO:0007669"/>
    <property type="project" value="UniProtKB-SubCell"/>
</dbReference>
<dbReference type="GO" id="GO:0045087">
    <property type="term" value="P:innate immune response"/>
    <property type="evidence" value="ECO:0007669"/>
    <property type="project" value="UniProtKB-KW"/>
</dbReference>
<feature type="signal peptide" evidence="15">
    <location>
        <begin position="1"/>
        <end position="25"/>
    </location>
</feature>
<dbReference type="OrthoDB" id="406096at2759"/>
<evidence type="ECO:0000313" key="17">
    <source>
        <dbReference type="EMBL" id="OPJ89085.1"/>
    </source>
</evidence>
<keyword evidence="14" id="KW-0812">Transmembrane</keyword>
<feature type="domain" description="Sushi" evidence="16">
    <location>
        <begin position="215"/>
        <end position="279"/>
    </location>
</feature>
<evidence type="ECO:0000256" key="12">
    <source>
        <dbReference type="PROSITE-ProRule" id="PRU00302"/>
    </source>
</evidence>
<keyword evidence="8 14" id="KW-0472">Membrane</keyword>
<feature type="transmembrane region" description="Helical" evidence="14">
    <location>
        <begin position="299"/>
        <end position="322"/>
    </location>
</feature>
<evidence type="ECO:0000256" key="5">
    <source>
        <dbReference type="ARBA" id="ARBA00022737"/>
    </source>
</evidence>
<dbReference type="EMBL" id="LSYS01001493">
    <property type="protein sequence ID" value="OPJ89085.1"/>
    <property type="molecule type" value="Genomic_DNA"/>
</dbReference>
<evidence type="ECO:0000256" key="13">
    <source>
        <dbReference type="SAM" id="MobiDB-lite"/>
    </source>
</evidence>
<name>A0A1V4KXG0_PATFA</name>
<gene>
    <name evidence="17" type="primary">CD55</name>
    <name evidence="17" type="ORF">AV530_019174</name>
</gene>
<keyword evidence="10" id="KW-0325">Glycoprotein</keyword>
<keyword evidence="9 12" id="KW-1015">Disulfide bond</keyword>
<keyword evidence="14" id="KW-1133">Transmembrane helix</keyword>
<dbReference type="GO" id="GO:0006958">
    <property type="term" value="P:complement activation, classical pathway"/>
    <property type="evidence" value="ECO:0007669"/>
    <property type="project" value="UniProtKB-KW"/>
</dbReference>
<dbReference type="SUPFAM" id="SSF57535">
    <property type="entry name" value="Complement control module/SCR domain"/>
    <property type="match status" value="4"/>
</dbReference>
<keyword evidence="3" id="KW-0399">Innate immunity</keyword>
<evidence type="ECO:0000259" key="16">
    <source>
        <dbReference type="PROSITE" id="PS50923"/>
    </source>
</evidence>
<keyword evidence="15" id="KW-0732">Signal</keyword>
<dbReference type="PANTHER" id="PTHR19325:SF317">
    <property type="entry name" value="COMPLEMENT DECAY-ACCELERATING FACTOR"/>
    <property type="match status" value="1"/>
</dbReference>
<dbReference type="PROSITE" id="PS50923">
    <property type="entry name" value="SUSHI"/>
    <property type="match status" value="4"/>
</dbReference>
<proteinExistence type="inferred from homology"/>
<feature type="chain" id="PRO_5013342260" evidence="15">
    <location>
        <begin position="26"/>
        <end position="558"/>
    </location>
</feature>
<feature type="region of interest" description="Disordered" evidence="13">
    <location>
        <begin position="421"/>
        <end position="448"/>
    </location>
</feature>
<sequence>MGSGRRRSFLPALLLLLPLLPAAWGDCGPLPNISHAEPLEDTKHQESFTVGSKIRYRCLTGFVKRPLMSDTIQCLANSQWSNLPEFCDRSCPSPPRVHFAKVSQEHETQNFYPVAVTVKYVCRPGYEASTDQLPTSTCLEDLTWSEVPELCQRKSCGIPANPEHGEVVTNDHLLGARATVVCNRGYTLKGASPLISCTLRQGEVAWSQVPACQAISCPPPPTIPDGQHNGNGTEEFAYNSVVIYTCDPGLQLVGNETLLCTTENSIDGVWSSSPPECRVRATAATNQTEPLEERTANNLYWLVGVIFMCIAVIVGVIVVLLINRWKDNKKRSDNACLPEHEVNGRDLPMHLKIMDDGKQPVLWHSYFCHTTSCHVCPSCEEQLHAALAPRAVPGHRGCAACERWLRAQPGTPRTYCVPSIEETHSPAEPSSPAKAADAGEAVSDTEQLVDRESGHHICPICEDWLRAHDDQHGTHHVAPTREQQDQGPGGPVCPPCADQLHLSHVHSDTSRCPVCPLAVEGTLAHLVTQNTPGCHVCPVCMVPTHAHLCQPWHPTDKC</sequence>
<feature type="domain" description="Sushi" evidence="16">
    <location>
        <begin position="89"/>
        <end position="153"/>
    </location>
</feature>
<evidence type="ECO:0000256" key="3">
    <source>
        <dbReference type="ARBA" id="ARBA00022588"/>
    </source>
</evidence>
<comment type="caution">
    <text evidence="17">The sequence shown here is derived from an EMBL/GenBank/DDBJ whole genome shotgun (WGS) entry which is preliminary data.</text>
</comment>
<accession>A0A1V4KXG0</accession>
<dbReference type="STRING" id="372326.A0A1V4KXG0"/>
<dbReference type="InterPro" id="IPR035976">
    <property type="entry name" value="Sushi/SCR/CCP_sf"/>
</dbReference>
<keyword evidence="6" id="KW-0391">Immunity</keyword>
<evidence type="ECO:0000256" key="15">
    <source>
        <dbReference type="SAM" id="SignalP"/>
    </source>
</evidence>
<keyword evidence="7" id="KW-0180">Complement pathway</keyword>
<feature type="region of interest" description="Disordered" evidence="13">
    <location>
        <begin position="472"/>
        <end position="491"/>
    </location>
</feature>
<feature type="disulfide bond" evidence="12">
    <location>
        <begin position="217"/>
        <end position="260"/>
    </location>
</feature>
<dbReference type="AlphaFoldDB" id="A0A1V4KXG0"/>
<evidence type="ECO:0000256" key="14">
    <source>
        <dbReference type="SAM" id="Phobius"/>
    </source>
</evidence>
<dbReference type="Proteomes" id="UP000190648">
    <property type="component" value="Unassembled WGS sequence"/>
</dbReference>
<dbReference type="Gene3D" id="2.10.70.10">
    <property type="entry name" value="Complement Module, domain 1"/>
    <property type="match status" value="4"/>
</dbReference>
<evidence type="ECO:0000256" key="6">
    <source>
        <dbReference type="ARBA" id="ARBA00022859"/>
    </source>
</evidence>
<dbReference type="InterPro" id="IPR050350">
    <property type="entry name" value="Compl-Cell_Adhes-Reg"/>
</dbReference>
<feature type="domain" description="Sushi" evidence="16">
    <location>
        <begin position="154"/>
        <end position="214"/>
    </location>
</feature>
<comment type="function">
    <text evidence="11">This protein recognizes C4b and C3b fragments that condense with cell-surface hydroxyl or amino groups when nascent C4b and C3b are locally generated during C4 and c3 activation. Interaction of daf with cell-associated C4b and C3b polypeptides interferes with their ability to catalyze the conversion of C2 and factor B to enzymatically active C2a and Bb and thereby prevents the formation of C4b2a and C3bBb, the amplification convertases of the complement cascade. Inhibits complement activation by destabilizing and preventing the formation of C3 and C5 convertases, which prevents complement damage.</text>
</comment>
<keyword evidence="5" id="KW-0677">Repeat</keyword>
<comment type="subcellular location">
    <subcellularLocation>
        <location evidence="1">Membrane</location>
    </subcellularLocation>
</comment>